<accession>A0AAD0KQZ0</accession>
<evidence type="ECO:0000313" key="2">
    <source>
        <dbReference type="EMBL" id="AWV35148.1"/>
    </source>
</evidence>
<feature type="domain" description="Siphovirus-type tail component C-terminal" evidence="1">
    <location>
        <begin position="95"/>
        <end position="158"/>
    </location>
</feature>
<evidence type="ECO:0000313" key="3">
    <source>
        <dbReference type="Proteomes" id="UP000249163"/>
    </source>
</evidence>
<organism evidence="2 3">
    <name type="scientific">Paenibacillus odorifer</name>
    <dbReference type="NCBI Taxonomy" id="189426"/>
    <lineage>
        <taxon>Bacteria</taxon>
        <taxon>Bacillati</taxon>
        <taxon>Bacillota</taxon>
        <taxon>Bacilli</taxon>
        <taxon>Bacillales</taxon>
        <taxon>Paenibacillaceae</taxon>
        <taxon>Paenibacillus</taxon>
    </lineage>
</organism>
<name>A0AAD0KQZ0_9BACL</name>
<dbReference type="EMBL" id="CP021965">
    <property type="protein sequence ID" value="AWV35148.1"/>
    <property type="molecule type" value="Genomic_DNA"/>
</dbReference>
<dbReference type="RefSeq" id="WP_111505137.1">
    <property type="nucleotide sequence ID" value="NZ_CP021965.1"/>
</dbReference>
<dbReference type="Pfam" id="PF22768">
    <property type="entry name" value="SPP1_Dit"/>
    <property type="match status" value="1"/>
</dbReference>
<protein>
    <recommendedName>
        <fullName evidence="1">Siphovirus-type tail component C-terminal domain-containing protein</fullName>
    </recommendedName>
</protein>
<dbReference type="InterPro" id="IPR054738">
    <property type="entry name" value="Siphovirus-type_tail_C"/>
</dbReference>
<gene>
    <name evidence="2" type="ORF">CD191_22320</name>
</gene>
<dbReference type="Gene3D" id="2.60.120.860">
    <property type="match status" value="1"/>
</dbReference>
<reference evidence="2 3" key="1">
    <citation type="submission" date="2017-06" db="EMBL/GenBank/DDBJ databases">
        <title>Complete genome sequence of Paenibacillus odorifer CBA7130.</title>
        <authorList>
            <person name="Nam Y.-D."/>
            <person name="Kang J."/>
            <person name="Chung W.-H."/>
        </authorList>
    </citation>
    <scope>NUCLEOTIDE SEQUENCE [LARGE SCALE GENOMIC DNA]</scope>
    <source>
        <strain evidence="2 3">CBA7130</strain>
    </source>
</reference>
<proteinExistence type="predicted"/>
<sequence length="172" mass="19965">MFGGAFNRLPFDRPFQQELSFSVNFDIITEVESKLNLDMAIPVVVEFIAEFNSEMIREQSFRAEFETMLNFETTMVREQSYNALFELALEVQATVKYTHTNEIIFTGGFAPGERIVIDTKKMKITKNGQNALHLMDGDFFDLVFGENKITYTDQEITRSVLARVTHRDKYLY</sequence>
<dbReference type="AlphaFoldDB" id="A0AAD0KQZ0"/>
<dbReference type="Proteomes" id="UP000249163">
    <property type="component" value="Chromosome"/>
</dbReference>
<evidence type="ECO:0000259" key="1">
    <source>
        <dbReference type="Pfam" id="PF22768"/>
    </source>
</evidence>